<dbReference type="Gene3D" id="1.20.1050.10">
    <property type="match status" value="1"/>
</dbReference>
<keyword evidence="9" id="KW-1185">Reference proteome</keyword>
<dbReference type="InterPro" id="IPR010987">
    <property type="entry name" value="Glutathione-S-Trfase_C-like"/>
</dbReference>
<feature type="non-terminal residue" evidence="8">
    <location>
        <position position="1"/>
    </location>
</feature>
<comment type="catalytic activity">
    <reaction evidence="4">
        <text>RX + glutathione = an S-substituted glutathione + a halide anion + H(+)</text>
        <dbReference type="Rhea" id="RHEA:16437"/>
        <dbReference type="ChEBI" id="CHEBI:15378"/>
        <dbReference type="ChEBI" id="CHEBI:16042"/>
        <dbReference type="ChEBI" id="CHEBI:17792"/>
        <dbReference type="ChEBI" id="CHEBI:57925"/>
        <dbReference type="ChEBI" id="CHEBI:90779"/>
        <dbReference type="EC" id="2.5.1.18"/>
    </reaction>
</comment>
<dbReference type="Proteomes" id="UP001328107">
    <property type="component" value="Unassembled WGS sequence"/>
</dbReference>
<evidence type="ECO:0000313" key="9">
    <source>
        <dbReference type="Proteomes" id="UP001328107"/>
    </source>
</evidence>
<sequence length="221" mass="24830">SANLNRASVETMPPCKLTYFDIRGLGEVARQLLHLSGTPFEDDRVPAHDGYGTWMKMKNTTPFGTLPLLSVVGKRIPTSGAINHYLAKQFGFAGQSAYDEALVMALADQWMDYFDEAKPWLLTENGLWPGEVDEKMKEKLEAGIAKHFPLMENFIKEHGSGGHCVGSSLTWIDLLLTDHFRSLLRHFPDALTPYPLLSGVKKMAASHTKLSEWRKEHDEPF</sequence>
<evidence type="ECO:0000256" key="5">
    <source>
        <dbReference type="ARBA" id="ARBA00078118"/>
    </source>
</evidence>
<dbReference type="InterPro" id="IPR004045">
    <property type="entry name" value="Glutathione_S-Trfase_N"/>
</dbReference>
<evidence type="ECO:0000256" key="4">
    <source>
        <dbReference type="ARBA" id="ARBA00047960"/>
    </source>
</evidence>
<evidence type="ECO:0000256" key="2">
    <source>
        <dbReference type="ARBA" id="ARBA00022679"/>
    </source>
</evidence>
<dbReference type="InterPro" id="IPR040079">
    <property type="entry name" value="Glutathione_S-Trfase"/>
</dbReference>
<dbReference type="EMBL" id="BTRK01000004">
    <property type="protein sequence ID" value="GMR45670.1"/>
    <property type="molecule type" value="Genomic_DNA"/>
</dbReference>
<dbReference type="FunFam" id="1.20.1050.10:FF:000031">
    <property type="entry name" value="Glutathione S-Transferase"/>
    <property type="match status" value="1"/>
</dbReference>
<dbReference type="Pfam" id="PF14497">
    <property type="entry name" value="GST_C_3"/>
    <property type="match status" value="1"/>
</dbReference>
<dbReference type="Gene3D" id="3.40.30.10">
    <property type="entry name" value="Glutaredoxin"/>
    <property type="match status" value="1"/>
</dbReference>
<dbReference type="CDD" id="cd03192">
    <property type="entry name" value="GST_C_Sigma_like"/>
    <property type="match status" value="1"/>
</dbReference>
<dbReference type="InterPro" id="IPR036249">
    <property type="entry name" value="Thioredoxin-like_sf"/>
</dbReference>
<dbReference type="SFLD" id="SFLDS00019">
    <property type="entry name" value="Glutathione_Transferase_(cytos"/>
    <property type="match status" value="1"/>
</dbReference>
<dbReference type="FunFam" id="3.40.30.10:FF:000258">
    <property type="entry name" value="Glutathione S-transferase"/>
    <property type="match status" value="1"/>
</dbReference>
<comment type="similarity">
    <text evidence="3">Belongs to the GST superfamily. Sigma family.</text>
</comment>
<evidence type="ECO:0000259" key="7">
    <source>
        <dbReference type="PROSITE" id="PS50405"/>
    </source>
</evidence>
<dbReference type="PANTHER" id="PTHR11571">
    <property type="entry name" value="GLUTATHIONE S-TRANSFERASE"/>
    <property type="match status" value="1"/>
</dbReference>
<dbReference type="InterPro" id="IPR004046">
    <property type="entry name" value="GST_C"/>
</dbReference>
<evidence type="ECO:0000259" key="6">
    <source>
        <dbReference type="PROSITE" id="PS50404"/>
    </source>
</evidence>
<evidence type="ECO:0000256" key="1">
    <source>
        <dbReference type="ARBA" id="ARBA00012452"/>
    </source>
</evidence>
<proteinExistence type="inferred from homology"/>
<dbReference type="GO" id="GO:0006749">
    <property type="term" value="P:glutathione metabolic process"/>
    <property type="evidence" value="ECO:0007669"/>
    <property type="project" value="TreeGrafter"/>
</dbReference>
<evidence type="ECO:0000313" key="8">
    <source>
        <dbReference type="EMBL" id="GMR45670.1"/>
    </source>
</evidence>
<dbReference type="EC" id="2.5.1.18" evidence="1"/>
<name>A0AAN5CJT6_9BILA</name>
<reference evidence="9" key="1">
    <citation type="submission" date="2022-10" db="EMBL/GenBank/DDBJ databases">
        <title>Genome assembly of Pristionchus species.</title>
        <authorList>
            <person name="Yoshida K."/>
            <person name="Sommer R.J."/>
        </authorList>
    </citation>
    <scope>NUCLEOTIDE SEQUENCE [LARGE SCALE GENOMIC DNA]</scope>
    <source>
        <strain evidence="9">RS5460</strain>
    </source>
</reference>
<dbReference type="PROSITE" id="PS50405">
    <property type="entry name" value="GST_CTER"/>
    <property type="match status" value="1"/>
</dbReference>
<dbReference type="SUPFAM" id="SSF47616">
    <property type="entry name" value="GST C-terminal domain-like"/>
    <property type="match status" value="1"/>
</dbReference>
<evidence type="ECO:0000256" key="3">
    <source>
        <dbReference type="ARBA" id="ARBA00038317"/>
    </source>
</evidence>
<protein>
    <recommendedName>
        <fullName evidence="1">glutathione transferase</fullName>
        <ecNumber evidence="1">2.5.1.18</ecNumber>
    </recommendedName>
    <alternativeName>
        <fullName evidence="5">GST class-sigma</fullName>
    </alternativeName>
</protein>
<organism evidence="8 9">
    <name type="scientific">Pristionchus mayeri</name>
    <dbReference type="NCBI Taxonomy" id="1317129"/>
    <lineage>
        <taxon>Eukaryota</taxon>
        <taxon>Metazoa</taxon>
        <taxon>Ecdysozoa</taxon>
        <taxon>Nematoda</taxon>
        <taxon>Chromadorea</taxon>
        <taxon>Rhabditida</taxon>
        <taxon>Rhabditina</taxon>
        <taxon>Diplogasteromorpha</taxon>
        <taxon>Diplogasteroidea</taxon>
        <taxon>Neodiplogasteridae</taxon>
        <taxon>Pristionchus</taxon>
    </lineage>
</organism>
<dbReference type="CDD" id="cd03039">
    <property type="entry name" value="GST_N_Sigma_like"/>
    <property type="match status" value="1"/>
</dbReference>
<accession>A0AAN5CJT6</accession>
<dbReference type="SFLD" id="SFLDG00363">
    <property type="entry name" value="AMPS_(cytGST):_Alpha-__Mu-__Pi"/>
    <property type="match status" value="1"/>
</dbReference>
<feature type="domain" description="GST C-terminal" evidence="7">
    <location>
        <begin position="96"/>
        <end position="221"/>
    </location>
</feature>
<dbReference type="InterPro" id="IPR036282">
    <property type="entry name" value="Glutathione-S-Trfase_C_sf"/>
</dbReference>
<dbReference type="PANTHER" id="PTHR11571:SF224">
    <property type="entry name" value="HEMATOPOIETIC PROSTAGLANDIN D SYNTHASE"/>
    <property type="match status" value="1"/>
</dbReference>
<dbReference type="PROSITE" id="PS50404">
    <property type="entry name" value="GST_NTER"/>
    <property type="match status" value="1"/>
</dbReference>
<comment type="caution">
    <text evidence="8">The sequence shown here is derived from an EMBL/GenBank/DDBJ whole genome shotgun (WGS) entry which is preliminary data.</text>
</comment>
<dbReference type="Pfam" id="PF02798">
    <property type="entry name" value="GST_N"/>
    <property type="match status" value="1"/>
</dbReference>
<dbReference type="SFLD" id="SFLDG01205">
    <property type="entry name" value="AMPS.1"/>
    <property type="match status" value="1"/>
</dbReference>
<dbReference type="GO" id="GO:0005737">
    <property type="term" value="C:cytoplasm"/>
    <property type="evidence" value="ECO:0007669"/>
    <property type="project" value="UniProtKB-ARBA"/>
</dbReference>
<keyword evidence="2" id="KW-0808">Transferase</keyword>
<dbReference type="AlphaFoldDB" id="A0AAN5CJT6"/>
<gene>
    <name evidence="8" type="ORF">PMAYCL1PPCAC_15865</name>
</gene>
<dbReference type="InterPro" id="IPR050213">
    <property type="entry name" value="GST_superfamily"/>
</dbReference>
<dbReference type="GO" id="GO:0004364">
    <property type="term" value="F:glutathione transferase activity"/>
    <property type="evidence" value="ECO:0007669"/>
    <property type="project" value="UniProtKB-EC"/>
</dbReference>
<feature type="domain" description="GST N-terminal" evidence="6">
    <location>
        <begin position="13"/>
        <end position="94"/>
    </location>
</feature>
<dbReference type="SUPFAM" id="SSF52833">
    <property type="entry name" value="Thioredoxin-like"/>
    <property type="match status" value="1"/>
</dbReference>